<feature type="transmembrane region" description="Helical" evidence="1">
    <location>
        <begin position="12"/>
        <end position="35"/>
    </location>
</feature>
<dbReference type="AlphaFoldDB" id="A0A5M3VZB9"/>
<keyword evidence="1" id="KW-0812">Transmembrane</keyword>
<evidence type="ECO:0000313" key="2">
    <source>
        <dbReference type="EMBL" id="GES01846.1"/>
    </source>
</evidence>
<keyword evidence="3" id="KW-1185">Reference proteome</keyword>
<reference evidence="2 3" key="1">
    <citation type="submission" date="2019-10" db="EMBL/GenBank/DDBJ databases">
        <title>Whole genome shotgun sequence of Acrocarpospora corrugata NBRC 13972.</title>
        <authorList>
            <person name="Ichikawa N."/>
            <person name="Kimura A."/>
            <person name="Kitahashi Y."/>
            <person name="Komaki H."/>
            <person name="Oguchi A."/>
        </authorList>
    </citation>
    <scope>NUCLEOTIDE SEQUENCE [LARGE SCALE GENOMIC DNA]</scope>
    <source>
        <strain evidence="2 3">NBRC 13972</strain>
    </source>
</reference>
<organism evidence="2 3">
    <name type="scientific">Acrocarpospora corrugata</name>
    <dbReference type="NCBI Taxonomy" id="35763"/>
    <lineage>
        <taxon>Bacteria</taxon>
        <taxon>Bacillati</taxon>
        <taxon>Actinomycetota</taxon>
        <taxon>Actinomycetes</taxon>
        <taxon>Streptosporangiales</taxon>
        <taxon>Streptosporangiaceae</taxon>
        <taxon>Acrocarpospora</taxon>
    </lineage>
</organism>
<comment type="caution">
    <text evidence="2">The sequence shown here is derived from an EMBL/GenBank/DDBJ whole genome shotgun (WGS) entry which is preliminary data.</text>
</comment>
<protein>
    <submittedName>
        <fullName evidence="2">Uncharacterized protein</fullName>
    </submittedName>
</protein>
<proteinExistence type="predicted"/>
<gene>
    <name evidence="2" type="ORF">Acor_39110</name>
</gene>
<feature type="transmembrane region" description="Helical" evidence="1">
    <location>
        <begin position="127"/>
        <end position="149"/>
    </location>
</feature>
<dbReference type="RefSeq" id="WP_155338106.1">
    <property type="nucleotide sequence ID" value="NZ_BAAABN010000030.1"/>
</dbReference>
<keyword evidence="1" id="KW-1133">Transmembrane helix</keyword>
<sequence length="157" mass="16117">MADAPQPSLIPAFGVVLAGLALAVTGVLPWAGLTAEIDLLHTEFTHAMHGTEDGAGWFVVASGLTASALGIVGLAKMAKGWLFTGLAILPGAVAAFSLAMFLTDPRSLADRLSFGIAGVLEVHPTILYGWFAALLASIVVAGFAATALIRHGRPRQS</sequence>
<evidence type="ECO:0000313" key="3">
    <source>
        <dbReference type="Proteomes" id="UP000334990"/>
    </source>
</evidence>
<feature type="transmembrane region" description="Helical" evidence="1">
    <location>
        <begin position="81"/>
        <end position="102"/>
    </location>
</feature>
<dbReference type="Proteomes" id="UP000334990">
    <property type="component" value="Unassembled WGS sequence"/>
</dbReference>
<dbReference type="EMBL" id="BLAD01000053">
    <property type="protein sequence ID" value="GES01846.1"/>
    <property type="molecule type" value="Genomic_DNA"/>
</dbReference>
<dbReference type="OrthoDB" id="3532191at2"/>
<feature type="transmembrane region" description="Helical" evidence="1">
    <location>
        <begin position="55"/>
        <end position="74"/>
    </location>
</feature>
<keyword evidence="1" id="KW-0472">Membrane</keyword>
<name>A0A5M3VZB9_9ACTN</name>
<accession>A0A5M3VZB9</accession>
<evidence type="ECO:0000256" key="1">
    <source>
        <dbReference type="SAM" id="Phobius"/>
    </source>
</evidence>